<accession>A0A4R2T8W5</accession>
<dbReference type="OrthoDB" id="1680616at2"/>
<dbReference type="AlphaFoldDB" id="A0A4R2T8W5"/>
<name>A0A4R2T8W5_9FIRM</name>
<proteinExistence type="predicted"/>
<organism evidence="1 2">
    <name type="scientific">Serpentinicella alkaliphila</name>
    <dbReference type="NCBI Taxonomy" id="1734049"/>
    <lineage>
        <taxon>Bacteria</taxon>
        <taxon>Bacillati</taxon>
        <taxon>Bacillota</taxon>
        <taxon>Clostridia</taxon>
        <taxon>Peptostreptococcales</taxon>
        <taxon>Natronincolaceae</taxon>
        <taxon>Serpentinicella</taxon>
    </lineage>
</organism>
<dbReference type="Pfam" id="PF11385">
    <property type="entry name" value="DUF3189"/>
    <property type="match status" value="1"/>
</dbReference>
<evidence type="ECO:0000313" key="2">
    <source>
        <dbReference type="Proteomes" id="UP000295504"/>
    </source>
</evidence>
<sequence>MKIFYCCYGGAHTSVVAASVHLGYLPSDRIPTTEEVLSIPNYDKSPNLKVGTPLFMGVDEFANEVFVMGMGHNRDYFAKLTYEYSRLLSNGDTSGIRIINALSCINNYIRLGGFLSRRVNLVKIGRPITVYGIRKNYKYFVALVKNFKSTINID</sequence>
<reference evidence="1 2" key="1">
    <citation type="submission" date="2019-03" db="EMBL/GenBank/DDBJ databases">
        <title>Genomic Encyclopedia of Type Strains, Phase IV (KMG-IV): sequencing the most valuable type-strain genomes for metagenomic binning, comparative biology and taxonomic classification.</title>
        <authorList>
            <person name="Goeker M."/>
        </authorList>
    </citation>
    <scope>NUCLEOTIDE SEQUENCE [LARGE SCALE GENOMIC DNA]</scope>
    <source>
        <strain evidence="1 2">DSM 100013</strain>
    </source>
</reference>
<evidence type="ECO:0000313" key="1">
    <source>
        <dbReference type="EMBL" id="TCP99100.1"/>
    </source>
</evidence>
<dbReference type="InterPro" id="IPR021525">
    <property type="entry name" value="DUF3189"/>
</dbReference>
<dbReference type="Proteomes" id="UP000295504">
    <property type="component" value="Unassembled WGS sequence"/>
</dbReference>
<dbReference type="EMBL" id="SLYC01000036">
    <property type="protein sequence ID" value="TCP99100.1"/>
    <property type="molecule type" value="Genomic_DNA"/>
</dbReference>
<keyword evidence="2" id="KW-1185">Reference proteome</keyword>
<dbReference type="RefSeq" id="WP_132849233.1">
    <property type="nucleotide sequence ID" value="NZ_CP058648.1"/>
</dbReference>
<gene>
    <name evidence="1" type="ORF">EDD79_103628</name>
</gene>
<comment type="caution">
    <text evidence="1">The sequence shown here is derived from an EMBL/GenBank/DDBJ whole genome shotgun (WGS) entry which is preliminary data.</text>
</comment>
<protein>
    <submittedName>
        <fullName evidence="1">Uncharacterized protein DUF3189</fullName>
    </submittedName>
</protein>